<dbReference type="PATRIC" id="fig|329854.7.peg.1065"/>
<evidence type="ECO:0000313" key="3">
    <source>
        <dbReference type="Proteomes" id="UP000070319"/>
    </source>
</evidence>
<keyword evidence="1" id="KW-0472">Membrane</keyword>
<evidence type="ECO:0000313" key="2">
    <source>
        <dbReference type="EMBL" id="KXT53956.1"/>
    </source>
</evidence>
<sequence>MFSTSNIACANPHKKNREVTKIKGILYSFFTKFCIQNSFIKKATQGFQRAKIAKKFHNTAVSLNFVPKIQDYKMEHRKLTRYLISLVMILMMVGLAEWTNEKEILFPEMTALIIGLLIIDKRVWNVKRWQIILLMTLGAAVGICIVRYSPLPYVVNLCAAFAFAGASLLISRATLIPLISACVLPVLLHTESIVYPIAVFSMSVSVVLVQIILEKCGIRNRMPKPVDRKPGKEDIIRWLILFCFVGALAELAVGMDYPYLILPPLMVTFVEMVNSKAGFRNRPTQVFLFLTTAATLGTVLQIVGHHHLHLPESIVALTIAAILFLIFEWTGKFFAPAGALAFIPMLLPKENLGWLPLEASIGAALFITIAMVVFQKCYKWNRAQLIFCATPTLLREYMNRKKRKKQIE</sequence>
<dbReference type="Proteomes" id="UP000070319">
    <property type="component" value="Unassembled WGS sequence"/>
</dbReference>
<evidence type="ECO:0000256" key="1">
    <source>
        <dbReference type="SAM" id="Phobius"/>
    </source>
</evidence>
<comment type="caution">
    <text evidence="2">The sequence shown here is derived from an EMBL/GenBank/DDBJ whole genome shotgun (WGS) entry which is preliminary data.</text>
</comment>
<dbReference type="EMBL" id="LTDF01000048">
    <property type="protein sequence ID" value="KXT53956.1"/>
    <property type="molecule type" value="Genomic_DNA"/>
</dbReference>
<feature type="transmembrane region" description="Helical" evidence="1">
    <location>
        <begin position="314"/>
        <end position="343"/>
    </location>
</feature>
<keyword evidence="1" id="KW-1133">Transmembrane helix</keyword>
<feature type="transmembrane region" description="Helical" evidence="1">
    <location>
        <begin position="355"/>
        <end position="374"/>
    </location>
</feature>
<feature type="transmembrane region" description="Helical" evidence="1">
    <location>
        <begin position="131"/>
        <end position="149"/>
    </location>
</feature>
<name>A0A139LRD0_9BACE</name>
<organism evidence="2">
    <name type="scientific">Bacteroides intestinalis</name>
    <dbReference type="NCBI Taxonomy" id="329854"/>
    <lineage>
        <taxon>Bacteria</taxon>
        <taxon>Pseudomonadati</taxon>
        <taxon>Bacteroidota</taxon>
        <taxon>Bacteroidia</taxon>
        <taxon>Bacteroidales</taxon>
        <taxon>Bacteroidaceae</taxon>
        <taxon>Bacteroides</taxon>
    </lineage>
</organism>
<reference evidence="2 3" key="1">
    <citation type="submission" date="2016-02" db="EMBL/GenBank/DDBJ databases">
        <authorList>
            <person name="Wen L."/>
            <person name="He K."/>
            <person name="Yang H."/>
        </authorList>
    </citation>
    <scope>NUCLEOTIDE SEQUENCE [LARGE SCALE GENOMIC DNA]</scope>
    <source>
        <strain evidence="2 3">KLE1704</strain>
    </source>
</reference>
<feature type="transmembrane region" description="Helical" evidence="1">
    <location>
        <begin position="193"/>
        <end position="213"/>
    </location>
</feature>
<keyword evidence="1" id="KW-0812">Transmembrane</keyword>
<evidence type="ECO:0008006" key="4">
    <source>
        <dbReference type="Google" id="ProtNLM"/>
    </source>
</evidence>
<accession>A0A139LRD0</accession>
<gene>
    <name evidence="2" type="ORF">HMPREF2531_01054</name>
</gene>
<dbReference type="AlphaFoldDB" id="A0A139LRD0"/>
<feature type="transmembrane region" description="Helical" evidence="1">
    <location>
        <begin position="286"/>
        <end position="308"/>
    </location>
</feature>
<proteinExistence type="predicted"/>
<feature type="transmembrane region" description="Helical" evidence="1">
    <location>
        <begin position="234"/>
        <end position="251"/>
    </location>
</feature>
<feature type="transmembrane region" description="Helical" evidence="1">
    <location>
        <begin position="79"/>
        <end position="98"/>
    </location>
</feature>
<protein>
    <recommendedName>
        <fullName evidence="4">HPP family protein</fullName>
    </recommendedName>
</protein>